<gene>
    <name evidence="3" type="primary">ATG1_1</name>
    <name evidence="3" type="ORF">SLS60_010378</name>
</gene>
<feature type="domain" description="Protein kinase" evidence="2">
    <location>
        <begin position="87"/>
        <end position="369"/>
    </location>
</feature>
<dbReference type="GO" id="GO:0016301">
    <property type="term" value="F:kinase activity"/>
    <property type="evidence" value="ECO:0007669"/>
    <property type="project" value="UniProtKB-KW"/>
</dbReference>
<organism evidence="3 4">
    <name type="scientific">Paraconiothyrium brasiliense</name>
    <dbReference type="NCBI Taxonomy" id="300254"/>
    <lineage>
        <taxon>Eukaryota</taxon>
        <taxon>Fungi</taxon>
        <taxon>Dikarya</taxon>
        <taxon>Ascomycota</taxon>
        <taxon>Pezizomycotina</taxon>
        <taxon>Dothideomycetes</taxon>
        <taxon>Pleosporomycetidae</taxon>
        <taxon>Pleosporales</taxon>
        <taxon>Massarineae</taxon>
        <taxon>Didymosphaeriaceae</taxon>
        <taxon>Paraconiothyrium</taxon>
    </lineage>
</organism>
<evidence type="ECO:0000313" key="4">
    <source>
        <dbReference type="Proteomes" id="UP001521785"/>
    </source>
</evidence>
<dbReference type="EMBL" id="JAKJXO020000017">
    <property type="protein sequence ID" value="KAL1594617.1"/>
    <property type="molecule type" value="Genomic_DNA"/>
</dbReference>
<feature type="region of interest" description="Disordered" evidence="1">
    <location>
        <begin position="1"/>
        <end position="34"/>
    </location>
</feature>
<dbReference type="PANTHER" id="PTHR44167">
    <property type="entry name" value="OVARIAN-SPECIFIC SERINE/THREONINE-PROTEIN KINASE LOK-RELATED"/>
    <property type="match status" value="1"/>
</dbReference>
<keyword evidence="3" id="KW-0808">Transferase</keyword>
<dbReference type="CDD" id="cd00180">
    <property type="entry name" value="PKc"/>
    <property type="match status" value="1"/>
</dbReference>
<dbReference type="Pfam" id="PF00069">
    <property type="entry name" value="Pkinase"/>
    <property type="match status" value="1"/>
</dbReference>
<dbReference type="InterPro" id="IPR000719">
    <property type="entry name" value="Prot_kinase_dom"/>
</dbReference>
<dbReference type="Gene3D" id="1.10.510.10">
    <property type="entry name" value="Transferase(Phosphotransferase) domain 1"/>
    <property type="match status" value="1"/>
</dbReference>
<protein>
    <submittedName>
        <fullName evidence="3">Serine/threonine-protein kinase</fullName>
    </submittedName>
</protein>
<evidence type="ECO:0000256" key="1">
    <source>
        <dbReference type="SAM" id="MobiDB-lite"/>
    </source>
</evidence>
<dbReference type="Proteomes" id="UP001521785">
    <property type="component" value="Unassembled WGS sequence"/>
</dbReference>
<dbReference type="InterPro" id="IPR011009">
    <property type="entry name" value="Kinase-like_dom_sf"/>
</dbReference>
<sequence length="436" mass="50206">MDPTEVQTDSGDDHSPALENSLPPTWDPDKQDSFIYSPTQRCRVYYSGLQIYDDGRERRADGTTQPPPEGCWVRYYATEEDVPYTESYLENGLGEGAYGKVDVVEASRGRTSQDKRKFARKEFHHKEPFDPSTKSAAQKKLETEINIYNKLEKEQPTQHRVKIVDAYTVGMRRFFLIMDPVADGKTLQNKLRNFAFARETRTDDEVTVLRRALGCLTVAIARLHDKGFRHRDLHPGNKLLHKGEILVCDFGASLHAQPEQRSTTSTDFPPKMERYAAPEVLSSLGERNKMADVFSLGAILFEILFAIYGRKGLGESFKDGGYRYEARIDEVQRMCVPSATEGELYYVGEMLERKPRHRPRAITVASEFLNFPESDTSPLMCSDCQRWLRESGEPQRLRDELQAKRDRFRKQVELDQRRDQRFDLKNLSVKRTRSLG</sequence>
<dbReference type="SUPFAM" id="SSF56112">
    <property type="entry name" value="Protein kinase-like (PK-like)"/>
    <property type="match status" value="1"/>
</dbReference>
<dbReference type="PANTHER" id="PTHR44167:SF24">
    <property type="entry name" value="SERINE_THREONINE-PROTEIN KINASE CHK2"/>
    <property type="match status" value="1"/>
</dbReference>
<evidence type="ECO:0000313" key="3">
    <source>
        <dbReference type="EMBL" id="KAL1594617.1"/>
    </source>
</evidence>
<dbReference type="PROSITE" id="PS50011">
    <property type="entry name" value="PROTEIN_KINASE_DOM"/>
    <property type="match status" value="1"/>
</dbReference>
<proteinExistence type="predicted"/>
<keyword evidence="3" id="KW-0418">Kinase</keyword>
<accession>A0ABR3QR41</accession>
<reference evidence="3 4" key="1">
    <citation type="submission" date="2024-02" db="EMBL/GenBank/DDBJ databases">
        <title>De novo assembly and annotation of 12 fungi associated with fruit tree decline syndrome in Ontario, Canada.</title>
        <authorList>
            <person name="Sulman M."/>
            <person name="Ellouze W."/>
            <person name="Ilyukhin E."/>
        </authorList>
    </citation>
    <scope>NUCLEOTIDE SEQUENCE [LARGE SCALE GENOMIC DNA]</scope>
    <source>
        <strain evidence="3 4">M42-189</strain>
    </source>
</reference>
<evidence type="ECO:0000259" key="2">
    <source>
        <dbReference type="PROSITE" id="PS50011"/>
    </source>
</evidence>
<name>A0ABR3QR41_9PLEO</name>
<comment type="caution">
    <text evidence="3">The sequence shown here is derived from an EMBL/GenBank/DDBJ whole genome shotgun (WGS) entry which is preliminary data.</text>
</comment>
<keyword evidence="4" id="KW-1185">Reference proteome</keyword>